<evidence type="ECO:0000256" key="5">
    <source>
        <dbReference type="ARBA" id="ARBA00023136"/>
    </source>
</evidence>
<dbReference type="PANTHER" id="PTHR11266">
    <property type="entry name" value="PEROXISOMAL MEMBRANE PROTEIN 2, PXMP2 MPV17"/>
    <property type="match status" value="1"/>
</dbReference>
<evidence type="ECO:0000256" key="1">
    <source>
        <dbReference type="ARBA" id="ARBA00004141"/>
    </source>
</evidence>
<dbReference type="EMBL" id="KQ426499">
    <property type="protein sequence ID" value="KOF68176.1"/>
    <property type="molecule type" value="Genomic_DNA"/>
</dbReference>
<dbReference type="Pfam" id="PF04117">
    <property type="entry name" value="Mpv17_PMP22"/>
    <property type="match status" value="1"/>
</dbReference>
<name>A0A0L8FU14_OCTBM</name>
<dbReference type="GO" id="GO:0005739">
    <property type="term" value="C:mitochondrion"/>
    <property type="evidence" value="ECO:0007669"/>
    <property type="project" value="TreeGrafter"/>
</dbReference>
<reference evidence="7" key="1">
    <citation type="submission" date="2015-07" db="EMBL/GenBank/DDBJ databases">
        <title>MeaNS - Measles Nucleotide Surveillance Program.</title>
        <authorList>
            <person name="Tran T."/>
            <person name="Druce J."/>
        </authorList>
    </citation>
    <scope>NUCLEOTIDE SEQUENCE</scope>
    <source>
        <strain evidence="7">UCB-OBI-ISO-001</strain>
        <tissue evidence="7">Gonad</tissue>
    </source>
</reference>
<protein>
    <recommendedName>
        <fullName evidence="8">Mpv17-like protein 2</fullName>
    </recommendedName>
</protein>
<dbReference type="OMA" id="QFICSPF"/>
<accession>A0A0L8FU14</accession>
<evidence type="ECO:0000313" key="7">
    <source>
        <dbReference type="EMBL" id="KOF68176.1"/>
    </source>
</evidence>
<dbReference type="GO" id="GO:0061668">
    <property type="term" value="P:mitochondrial ribosome assembly"/>
    <property type="evidence" value="ECO:0007669"/>
    <property type="project" value="TreeGrafter"/>
</dbReference>
<evidence type="ECO:0008006" key="8">
    <source>
        <dbReference type="Google" id="ProtNLM"/>
    </source>
</evidence>
<dbReference type="GO" id="GO:0016020">
    <property type="term" value="C:membrane"/>
    <property type="evidence" value="ECO:0007669"/>
    <property type="project" value="UniProtKB-SubCell"/>
</dbReference>
<keyword evidence="4" id="KW-1133">Transmembrane helix</keyword>
<evidence type="ECO:0000256" key="6">
    <source>
        <dbReference type="RuleBase" id="RU363053"/>
    </source>
</evidence>
<comment type="subcellular location">
    <subcellularLocation>
        <location evidence="1">Membrane</location>
        <topology evidence="1">Multi-pass membrane protein</topology>
    </subcellularLocation>
</comment>
<keyword evidence="5" id="KW-0472">Membrane</keyword>
<dbReference type="AlphaFoldDB" id="A0A0L8FU14"/>
<organism evidence="7">
    <name type="scientific">Octopus bimaculoides</name>
    <name type="common">California two-spotted octopus</name>
    <dbReference type="NCBI Taxonomy" id="37653"/>
    <lineage>
        <taxon>Eukaryota</taxon>
        <taxon>Metazoa</taxon>
        <taxon>Spiralia</taxon>
        <taxon>Lophotrochozoa</taxon>
        <taxon>Mollusca</taxon>
        <taxon>Cephalopoda</taxon>
        <taxon>Coleoidea</taxon>
        <taxon>Octopodiformes</taxon>
        <taxon>Octopoda</taxon>
        <taxon>Incirrata</taxon>
        <taxon>Octopodidae</taxon>
        <taxon>Octopus</taxon>
    </lineage>
</organism>
<gene>
    <name evidence="7" type="ORF">OCBIM_22007939mg</name>
</gene>
<comment type="similarity">
    <text evidence="2 6">Belongs to the peroxisomal membrane protein PXMP2/4 family.</text>
</comment>
<evidence type="ECO:0000256" key="2">
    <source>
        <dbReference type="ARBA" id="ARBA00006824"/>
    </source>
</evidence>
<dbReference type="OrthoDB" id="5345392at2759"/>
<proteinExistence type="inferred from homology"/>
<evidence type="ECO:0000256" key="3">
    <source>
        <dbReference type="ARBA" id="ARBA00022692"/>
    </source>
</evidence>
<keyword evidence="3" id="KW-0812">Transmembrane</keyword>
<dbReference type="STRING" id="37653.A0A0L8FU14"/>
<dbReference type="InterPro" id="IPR007248">
    <property type="entry name" value="Mpv17_PMP22"/>
</dbReference>
<evidence type="ECO:0000256" key="4">
    <source>
        <dbReference type="ARBA" id="ARBA00022989"/>
    </source>
</evidence>
<sequence length="245" mass="28039">MQMSSLLESRTLVGKNNSHTGPPRLYRECWRRFACTGLAKGQTTAKLDFETMTVFVGARKRIYHKVVSGVQLLFSRKYLLLTNTAISITSAAGGDSVQQFYELSIQRQQTWNKDRTLHISITGLILGPPSHYWYHLIDYLFPGSSVRVVAKKLLFDQTIGTPIGIFLFLSSLGILENSSFDKMLTEYKNCGKTLLLSEWLIWPPVQVINFAFIPLKFRVLFDNSVSFGFDIYYSYIKYRTDKVSD</sequence>
<dbReference type="PANTHER" id="PTHR11266:SF8">
    <property type="entry name" value="MPV17-LIKE PROTEIN 2"/>
    <property type="match status" value="1"/>
</dbReference>